<keyword evidence="4 7" id="KW-0418">Kinase</keyword>
<dbReference type="InterPro" id="IPR029056">
    <property type="entry name" value="Ribokinase-like"/>
</dbReference>
<evidence type="ECO:0000313" key="7">
    <source>
        <dbReference type="EMBL" id="WMW79760.1"/>
    </source>
</evidence>
<dbReference type="PANTHER" id="PTHR43085:SF1">
    <property type="entry name" value="PSEUDOURIDINE KINASE-RELATED"/>
    <property type="match status" value="1"/>
</dbReference>
<dbReference type="Proteomes" id="UP001181355">
    <property type="component" value="Chromosome"/>
</dbReference>
<keyword evidence="2" id="KW-0808">Transferase</keyword>
<evidence type="ECO:0000259" key="6">
    <source>
        <dbReference type="Pfam" id="PF00294"/>
    </source>
</evidence>
<proteinExistence type="inferred from homology"/>
<evidence type="ECO:0000313" key="8">
    <source>
        <dbReference type="Proteomes" id="UP001181355"/>
    </source>
</evidence>
<dbReference type="EMBL" id="CP133720">
    <property type="protein sequence ID" value="WMW79760.1"/>
    <property type="molecule type" value="Genomic_DNA"/>
</dbReference>
<feature type="domain" description="Carbohydrate kinase PfkB" evidence="6">
    <location>
        <begin position="20"/>
        <end position="316"/>
    </location>
</feature>
<keyword evidence="5" id="KW-0067">ATP-binding</keyword>
<organism evidence="7 8">
    <name type="scientific">Undibacterium cyanobacteriorum</name>
    <dbReference type="NCBI Taxonomy" id="3073561"/>
    <lineage>
        <taxon>Bacteria</taxon>
        <taxon>Pseudomonadati</taxon>
        <taxon>Pseudomonadota</taxon>
        <taxon>Betaproteobacteria</taxon>
        <taxon>Burkholderiales</taxon>
        <taxon>Oxalobacteraceae</taxon>
        <taxon>Undibacterium</taxon>
    </lineage>
</organism>
<evidence type="ECO:0000256" key="3">
    <source>
        <dbReference type="ARBA" id="ARBA00022741"/>
    </source>
</evidence>
<dbReference type="InterPro" id="IPR011611">
    <property type="entry name" value="PfkB_dom"/>
</dbReference>
<dbReference type="SUPFAM" id="SSF53613">
    <property type="entry name" value="Ribokinase-like"/>
    <property type="match status" value="1"/>
</dbReference>
<dbReference type="GO" id="GO:0016301">
    <property type="term" value="F:kinase activity"/>
    <property type="evidence" value="ECO:0007669"/>
    <property type="project" value="UniProtKB-KW"/>
</dbReference>
<keyword evidence="3" id="KW-0547">Nucleotide-binding</keyword>
<evidence type="ECO:0000256" key="1">
    <source>
        <dbReference type="ARBA" id="ARBA00010688"/>
    </source>
</evidence>
<dbReference type="Gene3D" id="3.40.1190.20">
    <property type="match status" value="1"/>
</dbReference>
<comment type="similarity">
    <text evidence="1">Belongs to the carbohydrate kinase PfkB family.</text>
</comment>
<dbReference type="Pfam" id="PF00294">
    <property type="entry name" value="PfkB"/>
    <property type="match status" value="1"/>
</dbReference>
<accession>A0ABY9REV8</accession>
<name>A0ABY9REV8_9BURK</name>
<protein>
    <submittedName>
        <fullName evidence="7">PfkB family carbohydrate kinase</fullName>
    </submittedName>
</protein>
<dbReference type="PANTHER" id="PTHR43085">
    <property type="entry name" value="HEXOKINASE FAMILY MEMBER"/>
    <property type="match status" value="1"/>
</dbReference>
<dbReference type="InterPro" id="IPR050306">
    <property type="entry name" value="PfkB_Carbo_kinase"/>
</dbReference>
<keyword evidence="8" id="KW-1185">Reference proteome</keyword>
<evidence type="ECO:0000256" key="2">
    <source>
        <dbReference type="ARBA" id="ARBA00022679"/>
    </source>
</evidence>
<evidence type="ECO:0000256" key="5">
    <source>
        <dbReference type="ARBA" id="ARBA00022840"/>
    </source>
</evidence>
<sequence>MKNCLIFGEALVDDFPDQSVIGGAPFNVARSLALLGVENLMITRIADDAHGRQILQECERYGVATEGVQIDPHYPTGRVVVHMGSGDGDAHDGPTHRFEIMQQQAYDYIDGDQVMTVVAQQFPEYPPDLVYFGSLIQRQEGSRASLLALLESDLCEGSTKFLDLNLREAQFTLETVQLSLSYADIVKLNEDELVYVLAHALPVAYPESIELEAGSLTKACRAVMAEYMMQAMIVTLGEAGYFYLDASGSVFTNLGHAGSSLQMPANWTLCDTVGAGDAFSACFIRGWLANRELDRVLSQAHQFATAICGVRGAIAPDRQFYQAWP</sequence>
<evidence type="ECO:0000256" key="4">
    <source>
        <dbReference type="ARBA" id="ARBA00022777"/>
    </source>
</evidence>
<dbReference type="RefSeq" id="WP_309481255.1">
    <property type="nucleotide sequence ID" value="NZ_CP133720.1"/>
</dbReference>
<gene>
    <name evidence="7" type="ORF">RF679_14005</name>
</gene>
<reference evidence="7" key="1">
    <citation type="submission" date="2023-09" db="EMBL/GenBank/DDBJ databases">
        <title>Undibacterium sp. 20NA77.5 isolated from freshwater.</title>
        <authorList>
            <person name="Le V."/>
            <person name="Ko S.-R."/>
            <person name="Ahn C.-Y."/>
            <person name="Oh H.-M."/>
        </authorList>
    </citation>
    <scope>NUCLEOTIDE SEQUENCE</scope>
    <source>
        <strain evidence="7">20NA77.5</strain>
    </source>
</reference>